<dbReference type="Proteomes" id="UP000076874">
    <property type="component" value="Unassembled WGS sequence"/>
</dbReference>
<evidence type="ECO:0000313" key="3">
    <source>
        <dbReference type="Proteomes" id="UP000076874"/>
    </source>
</evidence>
<name>A0A167MFL9_9HYPO</name>
<dbReference type="AlphaFoldDB" id="A0A167MFL9"/>
<gene>
    <name evidence="2" type="ORF">SPI_08912</name>
</gene>
<comment type="caution">
    <text evidence="2">The sequence shown here is derived from an EMBL/GenBank/DDBJ whole genome shotgun (WGS) entry which is preliminary data.</text>
</comment>
<feature type="compositionally biased region" description="Basic and acidic residues" evidence="1">
    <location>
        <begin position="105"/>
        <end position="124"/>
    </location>
</feature>
<keyword evidence="3" id="KW-1185">Reference proteome</keyword>
<reference evidence="2 3" key="1">
    <citation type="journal article" date="2016" name="Genome Biol. Evol.">
        <title>Divergent and convergent evolution of fungal pathogenicity.</title>
        <authorList>
            <person name="Shang Y."/>
            <person name="Xiao G."/>
            <person name="Zheng P."/>
            <person name="Cen K."/>
            <person name="Zhan S."/>
            <person name="Wang C."/>
        </authorList>
    </citation>
    <scope>NUCLEOTIDE SEQUENCE [LARGE SCALE GENOMIC DNA]</scope>
    <source>
        <strain evidence="2 3">RCEF 264</strain>
    </source>
</reference>
<dbReference type="EMBL" id="AZHD01000024">
    <property type="protein sequence ID" value="OAA54293.1"/>
    <property type="molecule type" value="Genomic_DNA"/>
</dbReference>
<proteinExistence type="predicted"/>
<protein>
    <submittedName>
        <fullName evidence="2">Uncharacterized protein</fullName>
    </submittedName>
</protein>
<dbReference type="OrthoDB" id="3436397at2759"/>
<feature type="region of interest" description="Disordered" evidence="1">
    <location>
        <begin position="1"/>
        <end position="124"/>
    </location>
</feature>
<sequence>MAAPGQPQADKPNVKAQQGESRIAAPETDVDYKAELDKAADSARGRAPPDTGNERSSFSKLVDQVSHALPESGKKMLGIQDEGRTDASAMEQQPDPEPEQIPELPVKEFVRDVHRSRKEDLKIE</sequence>
<accession>A0A167MFL9</accession>
<feature type="compositionally biased region" description="Basic and acidic residues" evidence="1">
    <location>
        <begin position="30"/>
        <end position="44"/>
    </location>
</feature>
<evidence type="ECO:0000313" key="2">
    <source>
        <dbReference type="EMBL" id="OAA54293.1"/>
    </source>
</evidence>
<organism evidence="2 3">
    <name type="scientific">Niveomyces insectorum RCEF 264</name>
    <dbReference type="NCBI Taxonomy" id="1081102"/>
    <lineage>
        <taxon>Eukaryota</taxon>
        <taxon>Fungi</taxon>
        <taxon>Dikarya</taxon>
        <taxon>Ascomycota</taxon>
        <taxon>Pezizomycotina</taxon>
        <taxon>Sordariomycetes</taxon>
        <taxon>Hypocreomycetidae</taxon>
        <taxon>Hypocreales</taxon>
        <taxon>Cordycipitaceae</taxon>
        <taxon>Niveomyces</taxon>
    </lineage>
</organism>
<evidence type="ECO:0000256" key="1">
    <source>
        <dbReference type="SAM" id="MobiDB-lite"/>
    </source>
</evidence>